<protein>
    <submittedName>
        <fullName evidence="1">Chromosome segregation protein SMC</fullName>
    </submittedName>
</protein>
<evidence type="ECO:0000313" key="2">
    <source>
        <dbReference type="Proteomes" id="UP000616151"/>
    </source>
</evidence>
<organism evidence="1 2">
    <name type="scientific">Taklimakanibacter albus</name>
    <dbReference type="NCBI Taxonomy" id="2800327"/>
    <lineage>
        <taxon>Bacteria</taxon>
        <taxon>Pseudomonadati</taxon>
        <taxon>Pseudomonadota</taxon>
        <taxon>Alphaproteobacteria</taxon>
        <taxon>Hyphomicrobiales</taxon>
        <taxon>Aestuariivirgaceae</taxon>
        <taxon>Taklimakanibacter</taxon>
    </lineage>
</organism>
<evidence type="ECO:0000313" key="1">
    <source>
        <dbReference type="EMBL" id="MBK1870412.1"/>
    </source>
</evidence>
<gene>
    <name evidence="1" type="primary">smc</name>
    <name evidence="1" type="ORF">JHL16_28870</name>
</gene>
<sequence>MKFSRLRLSGFKSFVEPTELVIERGLTGIVGPNGCGKSNLLEALRWVMGESSYKNMRASGMDDVIFSGTSNRPARNMAEVLVTMDNVERTAPPQFNDNETLEISRRIEREAGSAYRINGRDVRARDVQLLFADVSTGARSPALVRQGQIGEIINAKPQARRLILEEAAGITGLHTRRHEAELKLRAAETNVSRLEDVIGQLQTQLSSLKRQARQAAKYKALSADIRRLEATGLYLAWKDAADHATRDAQALDEATRLLAELTQAASEALRHRDDQGDKLPSLRENETVRAAVLQRLTIERSNLDEEEKRAENRRKELDARLVQAVADLAREEETIHDTTGVLERLAGEEAELNAAQEGDAQHRAEAAQKLQEAAEALARAQEALDQANVQLSDLTAKRNAAQRVIDEQRQRIGRFEREAQETAARFQALMAQVAPPSEGERLAEAVETALMVVAAAEESSNEAEAQLRQARQNETDTRQAYEDSRRISERLSTEVRTLSNLLRASDGDLWPPLIDALKVQRGYEAALGAALGEDIDASADEAAPVHWRGLPPLAETHPLPNGAEPLTTFVDAPPALARRLSHIGIVSRALGQALQSELKPGQRLVSVEGDVWRWDGFTAAADAPSAAAKRLAERNRLVALEAEMIEAQKTAEAARFQAEQTKGSVDTFVRAEREHREAWRAATSAVEVARRALSQHERQVAERLQQTGALDEAKRRVEANLAEAQSQLAAAEAEFAELPELDGLTQEIGAHRDSVNRERAVYAEARARHDGVEREAQNRADRLKSIVAEQSQWQERARRAGAQVETLTRRADETRATLAEMADLPQAFADKRLKLMNTLHEAESERKAAADALAEAENNVRAADQALRAAQDQASRAREDHARLEARLESSRERHSESERRIAEALHCAPTEIIETAGLEEANMLPLDEVERKLNTLREDRERLGGVNLRADEEAEEVAKQLDGLTKERDDVVQAIAKLRGGIQSLNREGRQRLLDAFGTVNENFGQLFTTLFGGGKAELQLIESDDPLEAGLEIVANPPGKKPTTLSLLSGGEQTLTAMSLIFAVFLTNPSPICVLDEVDAPLDDHNVERFCNLLDAMLERTETRFLIITHHPLTMARMNRLFGVTMMERGVSQLVSVDLQTAEQLVAEVG</sequence>
<comment type="caution">
    <text evidence="1">The sequence shown here is derived from an EMBL/GenBank/DDBJ whole genome shotgun (WGS) entry which is preliminary data.</text>
</comment>
<proteinExistence type="predicted"/>
<name>A0ACC5RCQ1_9HYPH</name>
<keyword evidence="2" id="KW-1185">Reference proteome</keyword>
<reference evidence="1" key="1">
    <citation type="submission" date="2021-01" db="EMBL/GenBank/DDBJ databases">
        <authorList>
            <person name="Sun Q."/>
        </authorList>
    </citation>
    <scope>NUCLEOTIDE SEQUENCE</scope>
    <source>
        <strain evidence="1">YIM B02566</strain>
    </source>
</reference>
<dbReference type="EMBL" id="JAENHL010000008">
    <property type="protein sequence ID" value="MBK1870412.1"/>
    <property type="molecule type" value="Genomic_DNA"/>
</dbReference>
<dbReference type="Proteomes" id="UP000616151">
    <property type="component" value="Unassembled WGS sequence"/>
</dbReference>
<accession>A0ACC5RCQ1</accession>